<accession>A0A084SV58</accession>
<sequence length="87" mass="10346">MTEEEKIKAMRLARAIASDISLYNEQKIIKGIEQDNLFEVLKEELEEGRELYKSRVSQEIFQKMNFFERAINDIVLRSKAHVKSKIW</sequence>
<dbReference type="AlphaFoldDB" id="A0A084SV58"/>
<organism evidence="1 2">
    <name type="scientific">Archangium violaceum Cb vi76</name>
    <dbReference type="NCBI Taxonomy" id="1406225"/>
    <lineage>
        <taxon>Bacteria</taxon>
        <taxon>Pseudomonadati</taxon>
        <taxon>Myxococcota</taxon>
        <taxon>Myxococcia</taxon>
        <taxon>Myxococcales</taxon>
        <taxon>Cystobacterineae</taxon>
        <taxon>Archangiaceae</taxon>
        <taxon>Archangium</taxon>
    </lineage>
</organism>
<dbReference type="EMBL" id="JPMI01000098">
    <property type="protein sequence ID" value="KFA92343.1"/>
    <property type="molecule type" value="Genomic_DNA"/>
</dbReference>
<comment type="caution">
    <text evidence="1">The sequence shown here is derived from an EMBL/GenBank/DDBJ whole genome shotgun (WGS) entry which is preliminary data.</text>
</comment>
<reference evidence="1 2" key="1">
    <citation type="submission" date="2014-07" db="EMBL/GenBank/DDBJ databases">
        <title>Draft Genome Sequence of Gephyronic Acid Producer, Cystobacter violaceus Strain Cb vi76.</title>
        <authorList>
            <person name="Stevens D.C."/>
            <person name="Young J."/>
            <person name="Carmichael R."/>
            <person name="Tan J."/>
            <person name="Taylor R.E."/>
        </authorList>
    </citation>
    <scope>NUCLEOTIDE SEQUENCE [LARGE SCALE GENOMIC DNA]</scope>
    <source>
        <strain evidence="1 2">Cb vi76</strain>
    </source>
</reference>
<gene>
    <name evidence="1" type="ORF">Q664_16205</name>
</gene>
<dbReference type="Proteomes" id="UP000028547">
    <property type="component" value="Unassembled WGS sequence"/>
</dbReference>
<evidence type="ECO:0000313" key="2">
    <source>
        <dbReference type="Proteomes" id="UP000028547"/>
    </source>
</evidence>
<proteinExistence type="predicted"/>
<protein>
    <submittedName>
        <fullName evidence="1">Uncharacterized protein</fullName>
    </submittedName>
</protein>
<evidence type="ECO:0000313" key="1">
    <source>
        <dbReference type="EMBL" id="KFA92343.1"/>
    </source>
</evidence>
<name>A0A084SV58_9BACT</name>
<dbReference type="RefSeq" id="WP_043395375.1">
    <property type="nucleotide sequence ID" value="NZ_JPMI01000098.1"/>
</dbReference>